<accession>A0A7U3ZLI5</accession>
<keyword evidence="1" id="KW-1133">Transmembrane helix</keyword>
<feature type="transmembrane region" description="Helical" evidence="1">
    <location>
        <begin position="72"/>
        <end position="92"/>
    </location>
</feature>
<keyword evidence="3" id="KW-1185">Reference proteome</keyword>
<evidence type="ECO:0000313" key="2">
    <source>
        <dbReference type="EMBL" id="AEI49410.1"/>
    </source>
</evidence>
<proteinExistence type="predicted"/>
<evidence type="ECO:0000313" key="3">
    <source>
        <dbReference type="Proteomes" id="UP000000493"/>
    </source>
</evidence>
<reference evidence="3" key="1">
    <citation type="submission" date="2011-06" db="EMBL/GenBank/DDBJ databases">
        <title>The complete genome of chromosome of Runella slithyformis DSM 19594.</title>
        <authorList>
            <consortium name="US DOE Joint Genome Institute (JGI-PGF)"/>
            <person name="Lucas S."/>
            <person name="Han J."/>
            <person name="Lapidus A."/>
            <person name="Bruce D."/>
            <person name="Goodwin L."/>
            <person name="Pitluck S."/>
            <person name="Peters L."/>
            <person name="Kyrpides N."/>
            <person name="Mavromatis K."/>
            <person name="Ivanova N."/>
            <person name="Ovchinnikova G."/>
            <person name="Zhang X."/>
            <person name="Misra M."/>
            <person name="Detter J.C."/>
            <person name="Tapia R."/>
            <person name="Han C."/>
            <person name="Land M."/>
            <person name="Hauser L."/>
            <person name="Markowitz V."/>
            <person name="Cheng J.-F."/>
            <person name="Hugenholtz P."/>
            <person name="Woyke T."/>
            <person name="Wu D."/>
            <person name="Tindall B."/>
            <person name="Faehrich R."/>
            <person name="Brambilla E."/>
            <person name="Klenk H.-P."/>
            <person name="Eisen J.A."/>
        </authorList>
    </citation>
    <scope>NUCLEOTIDE SEQUENCE [LARGE SCALE GENOMIC DNA]</scope>
    <source>
        <strain evidence="3">ATCC 29530 / DSM 19594 / LMG 11500 / NCIMB 11436 / LSU 4</strain>
    </source>
</reference>
<feature type="transmembrane region" description="Helical" evidence="1">
    <location>
        <begin position="45"/>
        <end position="66"/>
    </location>
</feature>
<reference evidence="2 3" key="2">
    <citation type="journal article" date="2012" name="Stand. Genomic Sci.">
        <title>Complete genome sequence of the aquatic bacterium Runella slithyformis type strain (LSU 4(T)).</title>
        <authorList>
            <person name="Copeland A."/>
            <person name="Zhang X."/>
            <person name="Misra M."/>
            <person name="Lapidus A."/>
            <person name="Nolan M."/>
            <person name="Lucas S."/>
            <person name="Deshpande S."/>
            <person name="Cheng J.F."/>
            <person name="Tapia R."/>
            <person name="Goodwin L.A."/>
            <person name="Pitluck S."/>
            <person name="Liolios K."/>
            <person name="Pagani I."/>
            <person name="Ivanova N."/>
            <person name="Mikhailova N."/>
            <person name="Pati A."/>
            <person name="Chen A."/>
            <person name="Palaniappan K."/>
            <person name="Land M."/>
            <person name="Hauser L."/>
            <person name="Pan C."/>
            <person name="Jeffries C.D."/>
            <person name="Detter J.C."/>
            <person name="Brambilla E.M."/>
            <person name="Rohde M."/>
            <person name="Djao O.D."/>
            <person name="Goker M."/>
            <person name="Sikorski J."/>
            <person name="Tindall B.J."/>
            <person name="Woyke T."/>
            <person name="Bristow J."/>
            <person name="Eisen J.A."/>
            <person name="Markowitz V."/>
            <person name="Hugenholtz P."/>
            <person name="Kyrpides N.C."/>
            <person name="Klenk H.P."/>
            <person name="Mavromatis K."/>
        </authorList>
    </citation>
    <scope>NUCLEOTIDE SEQUENCE [LARGE SCALE GENOMIC DNA]</scope>
    <source>
        <strain evidence="3">ATCC 29530 / DSM 19594 / LMG 11500 / NCIMB 11436 / LSU 4</strain>
    </source>
</reference>
<organism evidence="2 3">
    <name type="scientific">Runella slithyformis (strain ATCC 29530 / DSM 19594 / LMG 11500 / NCIMB 11436 / LSU 4)</name>
    <dbReference type="NCBI Taxonomy" id="761193"/>
    <lineage>
        <taxon>Bacteria</taxon>
        <taxon>Pseudomonadati</taxon>
        <taxon>Bacteroidota</taxon>
        <taxon>Cytophagia</taxon>
        <taxon>Cytophagales</taxon>
        <taxon>Spirosomataceae</taxon>
        <taxon>Runella</taxon>
    </lineage>
</organism>
<dbReference type="EMBL" id="CP002859">
    <property type="protein sequence ID" value="AEI49410.1"/>
    <property type="molecule type" value="Genomic_DNA"/>
</dbReference>
<evidence type="ECO:0000256" key="1">
    <source>
        <dbReference type="SAM" id="Phobius"/>
    </source>
</evidence>
<keyword evidence="1" id="KW-0472">Membrane</keyword>
<gene>
    <name evidence="2" type="ordered locus">Runsl_3025</name>
</gene>
<name>A0A7U3ZLI5_RUNSL</name>
<feature type="transmembrane region" description="Helical" evidence="1">
    <location>
        <begin position="12"/>
        <end position="33"/>
    </location>
</feature>
<feature type="transmembrane region" description="Helical" evidence="1">
    <location>
        <begin position="210"/>
        <end position="230"/>
    </location>
</feature>
<dbReference type="KEGG" id="rsi:Runsl_3025"/>
<sequence>MQPDLRYLSVPIPGWLSVSFAGLVVLLIIGIYYTIRPVAEKQTPFILLGCLLWLSLLFGLAQNAFFLKTQAVPPRFLAAVLPPFLFITGTFLSRKGRKFIDGLSMRRLTWVHTVRIGVELLLFQLFAVGQIPQAMTFEGRNWDILAGLTAPLMAMMVFGPKKWSPRVLLWWNIAALGLLINIVATAVLSAPLPFQQLGFEQPNVGVLKPAFIWLPGFVVPIVLFSHLAAIRRL</sequence>
<dbReference type="AlphaFoldDB" id="A0A7U3ZLI5"/>
<dbReference type="Proteomes" id="UP000000493">
    <property type="component" value="Chromosome"/>
</dbReference>
<feature type="transmembrane region" description="Helical" evidence="1">
    <location>
        <begin position="167"/>
        <end position="190"/>
    </location>
</feature>
<protein>
    <submittedName>
        <fullName evidence="2">Uncharacterized protein</fullName>
    </submittedName>
</protein>
<keyword evidence="1" id="KW-0812">Transmembrane</keyword>
<feature type="transmembrane region" description="Helical" evidence="1">
    <location>
        <begin position="113"/>
        <end position="132"/>
    </location>
</feature>
<feature type="transmembrane region" description="Helical" evidence="1">
    <location>
        <begin position="144"/>
        <end position="160"/>
    </location>
</feature>
<dbReference type="RefSeq" id="WP_013928717.1">
    <property type="nucleotide sequence ID" value="NC_015703.1"/>
</dbReference>